<dbReference type="Proteomes" id="UP000001937">
    <property type="component" value="Chromosome"/>
</dbReference>
<keyword evidence="2" id="KW-1185">Reference proteome</keyword>
<sequence length="259" mass="27302">MAESTGPSPGISHSGRGEPVNVRCRRWFAATSVATRIVGTGSPVRNGGSRRGCAGVADAPWWGLGARALTVATYDHAMAAHPPIAEDGRAALVMFARGDRVFPVDDLGGGVWSRRGTVLAVHPAGRREPAGNADPVRVESARGVTPVTARATVLWDDGTAEVMAEDQLCLVYDQEAPVGIRVVTLPMVEPVDVVQHGGHVVLVLRDGLLTPADVEILRGKLRSVRAALASTRPDPSSVAELRRRDLDLLRALIAQLTGG</sequence>
<gene>
    <name evidence="1" type="ordered locus">Francci3_3971</name>
</gene>
<dbReference type="HOGENOM" id="CLU_093790_0_0_11"/>
<name>Q2J5X1_FRACC</name>
<dbReference type="AlphaFoldDB" id="Q2J5X1"/>
<proteinExistence type="predicted"/>
<accession>Q2J5X1</accession>
<organism evidence="1 2">
    <name type="scientific">Frankia casuarinae (strain DSM 45818 / CECT 9043 / HFP020203 / CcI3)</name>
    <dbReference type="NCBI Taxonomy" id="106370"/>
    <lineage>
        <taxon>Bacteria</taxon>
        <taxon>Bacillati</taxon>
        <taxon>Actinomycetota</taxon>
        <taxon>Actinomycetes</taxon>
        <taxon>Frankiales</taxon>
        <taxon>Frankiaceae</taxon>
        <taxon>Frankia</taxon>
    </lineage>
</organism>
<protein>
    <submittedName>
        <fullName evidence="1">Uncharacterized protein</fullName>
    </submittedName>
</protein>
<dbReference type="KEGG" id="fra:Francci3_3971"/>
<evidence type="ECO:0000313" key="2">
    <source>
        <dbReference type="Proteomes" id="UP000001937"/>
    </source>
</evidence>
<evidence type="ECO:0000313" key="1">
    <source>
        <dbReference type="EMBL" id="ABD13321.1"/>
    </source>
</evidence>
<reference evidence="1 2" key="1">
    <citation type="journal article" date="2007" name="Genome Res.">
        <title>Genome characteristics of facultatively symbiotic Frankia sp. strains reflect host range and host plant biogeography.</title>
        <authorList>
            <person name="Normand P."/>
            <person name="Lapierre P."/>
            <person name="Tisa L.S."/>
            <person name="Gogarten J.P."/>
            <person name="Alloisio N."/>
            <person name="Bagnarol E."/>
            <person name="Bassi C.A."/>
            <person name="Berry A.M."/>
            <person name="Bickhart D.M."/>
            <person name="Choisne N."/>
            <person name="Couloux A."/>
            <person name="Cournoyer B."/>
            <person name="Cruveiller S."/>
            <person name="Daubin V."/>
            <person name="Demange N."/>
            <person name="Francino M.P."/>
            <person name="Goltsman E."/>
            <person name="Huang Y."/>
            <person name="Kopp O.R."/>
            <person name="Labarre L."/>
            <person name="Lapidus A."/>
            <person name="Lavire C."/>
            <person name="Marechal J."/>
            <person name="Martinez M."/>
            <person name="Mastronunzio J.E."/>
            <person name="Mullin B.C."/>
            <person name="Niemann J."/>
            <person name="Pujic P."/>
            <person name="Rawnsley T."/>
            <person name="Rouy Z."/>
            <person name="Schenowitz C."/>
            <person name="Sellstedt A."/>
            <person name="Tavares F."/>
            <person name="Tomkins J.P."/>
            <person name="Vallenet D."/>
            <person name="Valverde C."/>
            <person name="Wall L.G."/>
            <person name="Wang Y."/>
            <person name="Medigue C."/>
            <person name="Benson D.R."/>
        </authorList>
    </citation>
    <scope>NUCLEOTIDE SEQUENCE [LARGE SCALE GENOMIC DNA]</scope>
    <source>
        <strain evidence="2">DSM 45818 / CECT 9043 / CcI3</strain>
    </source>
</reference>
<dbReference type="EMBL" id="CP000249">
    <property type="protein sequence ID" value="ABD13321.1"/>
    <property type="molecule type" value="Genomic_DNA"/>
</dbReference>